<evidence type="ECO:0000259" key="1">
    <source>
        <dbReference type="Pfam" id="PF04480"/>
    </source>
</evidence>
<evidence type="ECO:0000313" key="2">
    <source>
        <dbReference type="EMBL" id="WRL66194.1"/>
    </source>
</evidence>
<sequence>MDGIPLDESYTWAEARALGVTRRQISSDGVRLNRGLYVSRSAALDLPTRCRAWRRVLPADAAFGLHTASALYGCAASRAEDVHVVLTPRHVLPQHAGLRVHTRTLEDQDTSEIEGLAVTSGAQTFLDLAAALRPPALLALGDALARAGHLDLGALEDRLTRAARVRGVVRARRWAPYVDGRAASPRESELRYWLLASDLPDPQLQIPIRDRRGREVAHADLGYEQWKVALEYEGRQHAEHEQFDRDIDRYSLMSADGWLTLRFANRHLGRAGVVVDRTRRALQQRGWTPGPG</sequence>
<feature type="domain" description="DUF559" evidence="1">
    <location>
        <begin position="220"/>
        <end position="268"/>
    </location>
</feature>
<dbReference type="InterPro" id="IPR007569">
    <property type="entry name" value="DUF559"/>
</dbReference>
<dbReference type="Proteomes" id="UP001324287">
    <property type="component" value="Chromosome"/>
</dbReference>
<dbReference type="EMBL" id="CP141261">
    <property type="protein sequence ID" value="WRL66194.1"/>
    <property type="molecule type" value="Genomic_DNA"/>
</dbReference>
<dbReference type="Pfam" id="PF04480">
    <property type="entry name" value="DUF559"/>
    <property type="match status" value="1"/>
</dbReference>
<proteinExistence type="predicted"/>
<dbReference type="RefSeq" id="WP_324277511.1">
    <property type="nucleotide sequence ID" value="NZ_CP141261.1"/>
</dbReference>
<name>A0ABZ1B623_9ACTN</name>
<accession>A0ABZ1B623</accession>
<evidence type="ECO:0000313" key="3">
    <source>
        <dbReference type="Proteomes" id="UP001324287"/>
    </source>
</evidence>
<organism evidence="2 3">
    <name type="scientific">Blastococcus brunescens</name>
    <dbReference type="NCBI Taxonomy" id="1564165"/>
    <lineage>
        <taxon>Bacteria</taxon>
        <taxon>Bacillati</taxon>
        <taxon>Actinomycetota</taxon>
        <taxon>Actinomycetes</taxon>
        <taxon>Geodermatophilales</taxon>
        <taxon>Geodermatophilaceae</taxon>
        <taxon>Blastococcus</taxon>
    </lineage>
</organism>
<gene>
    <name evidence="2" type="ORF">U6N30_12310</name>
</gene>
<reference evidence="2 3" key="1">
    <citation type="submission" date="2023-12" db="EMBL/GenBank/DDBJ databases">
        <title>Blastococcus brunescens sp. nov., an actonobacterium isolated from sandstone collected in sahara desert.</title>
        <authorList>
            <person name="Gtari M."/>
            <person name="Ghodhbane F."/>
        </authorList>
    </citation>
    <scope>NUCLEOTIDE SEQUENCE [LARGE SCALE GENOMIC DNA]</scope>
    <source>
        <strain evidence="2 3">BMG 8361</strain>
    </source>
</reference>
<keyword evidence="3" id="KW-1185">Reference proteome</keyword>
<protein>
    <submittedName>
        <fullName evidence="2">DUF559 domain-containing protein</fullName>
    </submittedName>
</protein>